<dbReference type="Gene3D" id="3.30.465.10">
    <property type="match status" value="1"/>
</dbReference>
<dbReference type="AlphaFoldDB" id="A0A0U2WCM4"/>
<dbReference type="SMART" id="SM01092">
    <property type="entry name" value="CO_deh_flav_C"/>
    <property type="match status" value="1"/>
</dbReference>
<keyword evidence="1" id="KW-0285">Flavoprotein</keyword>
<dbReference type="PATRIC" id="fig|162209.4.peg.4018"/>
<dbReference type="InterPro" id="IPR016166">
    <property type="entry name" value="FAD-bd_PCMH"/>
</dbReference>
<reference evidence="4 5" key="2">
    <citation type="journal article" date="2016" name="Genome Announc.">
        <title>Complete Genome Sequences of Two Interactive Moderate Thermophiles, Paenibacillus napthalenovorans 32O-Y and Paenibacillus sp. 32O-W.</title>
        <authorList>
            <person name="Butler R.R.III."/>
            <person name="Wang J."/>
            <person name="Stark B.C."/>
            <person name="Pombert J.F."/>
        </authorList>
    </citation>
    <scope>NUCLEOTIDE SEQUENCE [LARGE SCALE GENOMIC DNA]</scope>
    <source>
        <strain evidence="4 5">32O-Y</strain>
    </source>
</reference>
<accession>A0A0U2WCM4</accession>
<dbReference type="Gene3D" id="3.30.390.50">
    <property type="entry name" value="CO dehydrogenase flavoprotein, C-terminal domain"/>
    <property type="match status" value="1"/>
</dbReference>
<reference evidence="5" key="1">
    <citation type="submission" date="2015-12" db="EMBL/GenBank/DDBJ databases">
        <title>Complete genome sequences of two moderately thermophilic Paenibacillus species.</title>
        <authorList>
            <person name="Butler R.III."/>
            <person name="Wang J."/>
            <person name="Stark B.C."/>
            <person name="Pombert J.-F."/>
        </authorList>
    </citation>
    <scope>NUCLEOTIDE SEQUENCE [LARGE SCALE GENOMIC DNA]</scope>
    <source>
        <strain evidence="5">32O-Y</strain>
    </source>
</reference>
<proteinExistence type="predicted"/>
<evidence type="ECO:0000256" key="2">
    <source>
        <dbReference type="ARBA" id="ARBA00022827"/>
    </source>
</evidence>
<dbReference type="InterPro" id="IPR016167">
    <property type="entry name" value="FAD-bd_PCMH_sub1"/>
</dbReference>
<dbReference type="InterPro" id="IPR051312">
    <property type="entry name" value="Diverse_Substr_Oxidored"/>
</dbReference>
<dbReference type="InterPro" id="IPR036318">
    <property type="entry name" value="FAD-bd_PCMH-like_sf"/>
</dbReference>
<dbReference type="Proteomes" id="UP000061660">
    <property type="component" value="Chromosome"/>
</dbReference>
<dbReference type="STRING" id="162209.IJ22_37720"/>
<dbReference type="InterPro" id="IPR005107">
    <property type="entry name" value="CO_DH_flav_C"/>
</dbReference>
<evidence type="ECO:0000256" key="3">
    <source>
        <dbReference type="ARBA" id="ARBA00023002"/>
    </source>
</evidence>
<dbReference type="PROSITE" id="PS51387">
    <property type="entry name" value="FAD_PCMH"/>
    <property type="match status" value="1"/>
</dbReference>
<name>A0A0U2WCM4_9BACL</name>
<dbReference type="InterPro" id="IPR016169">
    <property type="entry name" value="FAD-bd_PCMH_sub2"/>
</dbReference>
<gene>
    <name evidence="4" type="ORF">IJ22_37720</name>
</gene>
<dbReference type="PANTHER" id="PTHR42659">
    <property type="entry name" value="XANTHINE DEHYDROGENASE SUBUNIT C-RELATED"/>
    <property type="match status" value="1"/>
</dbReference>
<dbReference type="InterPro" id="IPR002346">
    <property type="entry name" value="Mopterin_DH_FAD-bd"/>
</dbReference>
<dbReference type="InterPro" id="IPR036683">
    <property type="entry name" value="CO_DH_flav_C_dom_sf"/>
</dbReference>
<keyword evidence="3" id="KW-0560">Oxidoreductase</keyword>
<dbReference type="EMBL" id="CP013652">
    <property type="protein sequence ID" value="ALS24110.1"/>
    <property type="molecule type" value="Genomic_DNA"/>
</dbReference>
<evidence type="ECO:0000256" key="1">
    <source>
        <dbReference type="ARBA" id="ARBA00022630"/>
    </source>
</evidence>
<dbReference type="SUPFAM" id="SSF55447">
    <property type="entry name" value="CO dehydrogenase flavoprotein C-terminal domain-like"/>
    <property type="match status" value="1"/>
</dbReference>
<keyword evidence="5" id="KW-1185">Reference proteome</keyword>
<dbReference type="SUPFAM" id="SSF56176">
    <property type="entry name" value="FAD-binding/transporter-associated domain-like"/>
    <property type="match status" value="1"/>
</dbReference>
<dbReference type="KEGG" id="pnp:IJ22_37720"/>
<keyword evidence="2" id="KW-0274">FAD</keyword>
<protein>
    <submittedName>
        <fullName evidence="4">Xanthine dehydrogenase</fullName>
    </submittedName>
</protein>
<dbReference type="Pfam" id="PF00941">
    <property type="entry name" value="FAD_binding_5"/>
    <property type="match status" value="1"/>
</dbReference>
<sequence>MIPYNFEYYQPVTALEGVRLFHDLALQGKEPMYYAGGTEIITMGRTLPVQPRAVIDIKKIPECTILAVQDQKLVLGSALSLSRLHDSLAFPLLGETAAGVADRTSRNKITLGGNICSRLMYRETVLPLLLTDSEVRIAGPAGWKQVSIHQVFHGQLQLEKGEFLVHSLTDSSYIGMPYAAVKKRKVSDIGYPLLTVAAIRTNAMIRVAFSGVCAFPFRSPMMEDALNRRELPLRLRIEQALVHLPAPILDDFNGSAAYREWVLKHTLLDTILSLEGESHERYRRL</sequence>
<dbReference type="OrthoDB" id="9774454at2"/>
<dbReference type="GO" id="GO:0071949">
    <property type="term" value="F:FAD binding"/>
    <property type="evidence" value="ECO:0007669"/>
    <property type="project" value="InterPro"/>
</dbReference>
<dbReference type="GO" id="GO:0016491">
    <property type="term" value="F:oxidoreductase activity"/>
    <property type="evidence" value="ECO:0007669"/>
    <property type="project" value="UniProtKB-KW"/>
</dbReference>
<dbReference type="PANTHER" id="PTHR42659:SF2">
    <property type="entry name" value="XANTHINE DEHYDROGENASE SUBUNIT C-RELATED"/>
    <property type="match status" value="1"/>
</dbReference>
<organism evidence="4 5">
    <name type="scientific">Paenibacillus naphthalenovorans</name>
    <dbReference type="NCBI Taxonomy" id="162209"/>
    <lineage>
        <taxon>Bacteria</taxon>
        <taxon>Bacillati</taxon>
        <taxon>Bacillota</taxon>
        <taxon>Bacilli</taxon>
        <taxon>Bacillales</taxon>
        <taxon>Paenibacillaceae</taxon>
        <taxon>Paenibacillus</taxon>
    </lineage>
</organism>
<evidence type="ECO:0000313" key="5">
    <source>
        <dbReference type="Proteomes" id="UP000061660"/>
    </source>
</evidence>
<dbReference type="RefSeq" id="WP_062409870.1">
    <property type="nucleotide sequence ID" value="NZ_BJCS01000005.1"/>
</dbReference>
<evidence type="ECO:0000313" key="4">
    <source>
        <dbReference type="EMBL" id="ALS24110.1"/>
    </source>
</evidence>
<dbReference type="Gene3D" id="3.30.43.10">
    <property type="entry name" value="Uridine Diphospho-n-acetylenolpyruvylglucosamine Reductase, domain 2"/>
    <property type="match status" value="1"/>
</dbReference>